<dbReference type="AlphaFoldDB" id="Q21VI6"/>
<dbReference type="InterPro" id="IPR004299">
    <property type="entry name" value="MBOAT_fam"/>
</dbReference>
<keyword evidence="9 11" id="KW-0472">Membrane</keyword>
<dbReference type="STRING" id="338969.Rfer_2500"/>
<gene>
    <name evidence="13" type="ordered locus">Rfer_2500</name>
</gene>
<evidence type="ECO:0000256" key="3">
    <source>
        <dbReference type="ARBA" id="ARBA00010323"/>
    </source>
</evidence>
<dbReference type="OrthoDB" id="139172at2"/>
<feature type="transmembrane region" description="Helical" evidence="12">
    <location>
        <begin position="247"/>
        <end position="266"/>
    </location>
</feature>
<comment type="subcellular location">
    <subcellularLocation>
        <location evidence="1">Cell membrane</location>
        <topology evidence="1">Multi-pass membrane protein</topology>
    </subcellularLocation>
</comment>
<keyword evidence="5 11" id="KW-1003">Cell membrane</keyword>
<dbReference type="Pfam" id="PF03062">
    <property type="entry name" value="MBOAT"/>
    <property type="match status" value="1"/>
</dbReference>
<feature type="transmembrane region" description="Helical" evidence="12">
    <location>
        <begin position="313"/>
        <end position="332"/>
    </location>
</feature>
<evidence type="ECO:0000256" key="12">
    <source>
        <dbReference type="SAM" id="Phobius"/>
    </source>
</evidence>
<dbReference type="PANTHER" id="PTHR13285">
    <property type="entry name" value="ACYLTRANSFERASE"/>
    <property type="match status" value="1"/>
</dbReference>
<dbReference type="EMBL" id="CP000267">
    <property type="protein sequence ID" value="ABD70217.1"/>
    <property type="molecule type" value="Genomic_DNA"/>
</dbReference>
<evidence type="ECO:0000256" key="6">
    <source>
        <dbReference type="ARBA" id="ARBA00022692"/>
    </source>
</evidence>
<dbReference type="GO" id="GO:0005886">
    <property type="term" value="C:plasma membrane"/>
    <property type="evidence" value="ECO:0007669"/>
    <property type="project" value="UniProtKB-SubCell"/>
</dbReference>
<dbReference type="GO" id="GO:0016746">
    <property type="term" value="F:acyltransferase activity"/>
    <property type="evidence" value="ECO:0007669"/>
    <property type="project" value="UniProtKB-KW"/>
</dbReference>
<evidence type="ECO:0000256" key="11">
    <source>
        <dbReference type="PIRNR" id="PIRNR016636"/>
    </source>
</evidence>
<keyword evidence="7" id="KW-0016">Alginate biosynthesis</keyword>
<keyword evidence="8 12" id="KW-1133">Transmembrane helix</keyword>
<evidence type="ECO:0000256" key="7">
    <source>
        <dbReference type="ARBA" id="ARBA00022841"/>
    </source>
</evidence>
<keyword evidence="6 12" id="KW-0812">Transmembrane</keyword>
<dbReference type="PANTHER" id="PTHR13285:SF18">
    <property type="entry name" value="PROTEIN-CYSTEINE N-PALMITOYLTRANSFERASE RASP"/>
    <property type="match status" value="1"/>
</dbReference>
<feature type="transmembrane region" description="Helical" evidence="12">
    <location>
        <begin position="376"/>
        <end position="394"/>
    </location>
</feature>
<comment type="similarity">
    <text evidence="3 11">Belongs to the membrane-bound acyltransferase family.</text>
</comment>
<comment type="pathway">
    <text evidence="2">Glycan biosynthesis; alginate biosynthesis.</text>
</comment>
<dbReference type="GO" id="GO:0042121">
    <property type="term" value="P:alginic acid biosynthetic process"/>
    <property type="evidence" value="ECO:0007669"/>
    <property type="project" value="UniProtKB-KW"/>
</dbReference>
<keyword evidence="11 13" id="KW-0808">Transferase</keyword>
<dbReference type="Proteomes" id="UP000008332">
    <property type="component" value="Chromosome"/>
</dbReference>
<sequence length="490" mass="54995">MLFTSLEFFVFLPLALMLFALLPPGKRWIWLLLASYGFYGALQPFNLVYLGALTLLVWGCGVGLAHTTGERLRRLLLGAGLVVVVGSLVAFKFYDFAAGELERLAGQSFGGDSAISLPRLAITTPVGYSFYAFSAVSYLVDTYARRLPGQHSAGHVALYLAWFPKILAGPIERATTFLPQLSAGLRADPERLVLGLQLIGWGLIKKVVIADNLAPMVDKSFGIAAFASPIDLLISVYFFAFQIYCDFSGYTDIAIGVSLLFGLQLMENFRRPYLAKSTAEFWGERWHISLGRWFRDYLYIPLGGSRTGPVRQYLNLMLVFIASGLWHAGLGYGVGWTFLVWGALNGSYQWAGLATRPFWRRVGAWLPRISQSVPLLALRVLLTFHLIAITWVFFRARTLGDAWLILKKIGLNLTNIPSLLPRFPFTADHYTAFALIAFLISVEIVDERRSIFQRLAAAPVVVRWGLWYLAIFVLLILGRWQAREFIYMQF</sequence>
<accession>Q21VI6</accession>
<evidence type="ECO:0000256" key="9">
    <source>
        <dbReference type="ARBA" id="ARBA00023136"/>
    </source>
</evidence>
<feature type="transmembrane region" description="Helical" evidence="12">
    <location>
        <begin position="221"/>
        <end position="241"/>
    </location>
</feature>
<evidence type="ECO:0000256" key="8">
    <source>
        <dbReference type="ARBA" id="ARBA00022989"/>
    </source>
</evidence>
<evidence type="ECO:0000313" key="14">
    <source>
        <dbReference type="Proteomes" id="UP000008332"/>
    </source>
</evidence>
<name>Q21VI6_ALBFT</name>
<evidence type="ECO:0000256" key="4">
    <source>
        <dbReference type="ARBA" id="ARBA00016084"/>
    </source>
</evidence>
<dbReference type="RefSeq" id="WP_011464785.1">
    <property type="nucleotide sequence ID" value="NC_007908.1"/>
</dbReference>
<proteinExistence type="inferred from homology"/>
<dbReference type="PIRSF" id="PIRSF500217">
    <property type="entry name" value="AlgI"/>
    <property type="match status" value="1"/>
</dbReference>
<protein>
    <recommendedName>
        <fullName evidence="4">Probable alginate O-acetylase AlgI</fullName>
    </recommendedName>
    <alternativeName>
        <fullName evidence="10">Alginate biosynthesis protein AlgI</fullName>
    </alternativeName>
</protein>
<organism evidence="13 14">
    <name type="scientific">Albidiferax ferrireducens (strain ATCC BAA-621 / DSM 15236 / T118)</name>
    <name type="common">Rhodoferax ferrireducens</name>
    <dbReference type="NCBI Taxonomy" id="338969"/>
    <lineage>
        <taxon>Bacteria</taxon>
        <taxon>Pseudomonadati</taxon>
        <taxon>Pseudomonadota</taxon>
        <taxon>Betaproteobacteria</taxon>
        <taxon>Burkholderiales</taxon>
        <taxon>Comamonadaceae</taxon>
        <taxon>Rhodoferax</taxon>
    </lineage>
</organism>
<feature type="transmembrane region" description="Helical" evidence="12">
    <location>
        <begin position="457"/>
        <end position="480"/>
    </location>
</feature>
<evidence type="ECO:0000256" key="5">
    <source>
        <dbReference type="ARBA" id="ARBA00022475"/>
    </source>
</evidence>
<feature type="transmembrane region" description="Helical" evidence="12">
    <location>
        <begin position="75"/>
        <end position="94"/>
    </location>
</feature>
<keyword evidence="11" id="KW-0012">Acyltransferase</keyword>
<dbReference type="InterPro" id="IPR024194">
    <property type="entry name" value="Ac/AlaTfrase_AlgI/DltB"/>
</dbReference>
<dbReference type="PIRSF" id="PIRSF016636">
    <property type="entry name" value="AlgI_DltB"/>
    <property type="match status" value="1"/>
</dbReference>
<evidence type="ECO:0000256" key="1">
    <source>
        <dbReference type="ARBA" id="ARBA00004651"/>
    </source>
</evidence>
<dbReference type="InterPro" id="IPR051085">
    <property type="entry name" value="MB_O-acyltransferase"/>
</dbReference>
<evidence type="ECO:0000256" key="10">
    <source>
        <dbReference type="ARBA" id="ARBA00031030"/>
    </source>
</evidence>
<reference evidence="14" key="1">
    <citation type="submission" date="2006-02" db="EMBL/GenBank/DDBJ databases">
        <title>Complete sequence of chromosome of Rhodoferax ferrireducens DSM 15236.</title>
        <authorList>
            <person name="Copeland A."/>
            <person name="Lucas S."/>
            <person name="Lapidus A."/>
            <person name="Barry K."/>
            <person name="Detter J.C."/>
            <person name="Glavina del Rio T."/>
            <person name="Hammon N."/>
            <person name="Israni S."/>
            <person name="Pitluck S."/>
            <person name="Brettin T."/>
            <person name="Bruce D."/>
            <person name="Han C."/>
            <person name="Tapia R."/>
            <person name="Gilna P."/>
            <person name="Kiss H."/>
            <person name="Schmutz J."/>
            <person name="Larimer F."/>
            <person name="Land M."/>
            <person name="Kyrpides N."/>
            <person name="Ivanova N."/>
            <person name="Richardson P."/>
        </authorList>
    </citation>
    <scope>NUCLEOTIDE SEQUENCE [LARGE SCALE GENOMIC DNA]</scope>
    <source>
        <strain evidence="14">ATCC BAA-621 / DSM 15236 / T118</strain>
    </source>
</reference>
<feature type="transmembrane region" description="Helical" evidence="12">
    <location>
        <begin position="120"/>
        <end position="140"/>
    </location>
</feature>
<dbReference type="InterPro" id="IPR028362">
    <property type="entry name" value="AlgI"/>
</dbReference>
<evidence type="ECO:0000256" key="2">
    <source>
        <dbReference type="ARBA" id="ARBA00005182"/>
    </source>
</evidence>
<dbReference type="HOGENOM" id="CLU_025255_0_1_4"/>
<dbReference type="KEGG" id="rfr:Rfer_2500"/>
<evidence type="ECO:0000313" key="13">
    <source>
        <dbReference type="EMBL" id="ABD70217.1"/>
    </source>
</evidence>
<keyword evidence="14" id="KW-1185">Reference proteome</keyword>
<dbReference type="eggNOG" id="COG1696">
    <property type="taxonomic scope" value="Bacteria"/>
</dbReference>
<feature type="transmembrane region" description="Helical" evidence="12">
    <location>
        <begin position="47"/>
        <end position="68"/>
    </location>
</feature>